<evidence type="ECO:0000313" key="4">
    <source>
        <dbReference type="EMBL" id="MPY60445.1"/>
    </source>
</evidence>
<evidence type="ECO:0000259" key="3">
    <source>
        <dbReference type="SMART" id="SM00062"/>
    </source>
</evidence>
<proteinExistence type="predicted"/>
<keyword evidence="1" id="KW-0732">Signal</keyword>
<dbReference type="AlphaFoldDB" id="A0A5N8XPG2"/>
<feature type="region of interest" description="Disordered" evidence="2">
    <location>
        <begin position="53"/>
        <end position="74"/>
    </location>
</feature>
<reference evidence="4 5" key="1">
    <citation type="submission" date="2019-07" db="EMBL/GenBank/DDBJ databases">
        <title>New species of Amycolatopsis and Streptomyces.</title>
        <authorList>
            <person name="Duangmal K."/>
            <person name="Teo W.F.A."/>
            <person name="Lipun K."/>
        </authorList>
    </citation>
    <scope>NUCLEOTIDE SEQUENCE [LARGE SCALE GENOMIC DNA]</scope>
    <source>
        <strain evidence="4 5">NBRC 106415</strain>
    </source>
</reference>
<gene>
    <name evidence="4" type="ORF">FNH08_25780</name>
</gene>
<evidence type="ECO:0000256" key="1">
    <source>
        <dbReference type="ARBA" id="ARBA00022729"/>
    </source>
</evidence>
<feature type="domain" description="Solute-binding protein family 3/N-terminal" evidence="3">
    <location>
        <begin position="97"/>
        <end position="326"/>
    </location>
</feature>
<dbReference type="Pfam" id="PF00497">
    <property type="entry name" value="SBP_bac_3"/>
    <property type="match status" value="1"/>
</dbReference>
<dbReference type="InterPro" id="IPR001638">
    <property type="entry name" value="Solute-binding_3/MltF_N"/>
</dbReference>
<protein>
    <submittedName>
        <fullName evidence="4">ABC transporter substrate-binding protein</fullName>
    </submittedName>
</protein>
<dbReference type="PANTHER" id="PTHR35936">
    <property type="entry name" value="MEMBRANE-BOUND LYTIC MUREIN TRANSGLYCOSYLASE F"/>
    <property type="match status" value="1"/>
</dbReference>
<dbReference type="Proteomes" id="UP000400924">
    <property type="component" value="Unassembled WGS sequence"/>
</dbReference>
<keyword evidence="5" id="KW-1185">Reference proteome</keyword>
<comment type="caution">
    <text evidence="4">The sequence shown here is derived from an EMBL/GenBank/DDBJ whole genome shotgun (WGS) entry which is preliminary data.</text>
</comment>
<dbReference type="SMART" id="SM00062">
    <property type="entry name" value="PBPb"/>
    <property type="match status" value="1"/>
</dbReference>
<organism evidence="4 5">
    <name type="scientific">Streptomyces spongiae</name>
    <dbReference type="NCBI Taxonomy" id="565072"/>
    <lineage>
        <taxon>Bacteria</taxon>
        <taxon>Bacillati</taxon>
        <taxon>Actinomycetota</taxon>
        <taxon>Actinomycetes</taxon>
        <taxon>Kitasatosporales</taxon>
        <taxon>Streptomycetaceae</taxon>
        <taxon>Streptomyces</taxon>
    </lineage>
</organism>
<evidence type="ECO:0000256" key="2">
    <source>
        <dbReference type="SAM" id="MobiDB-lite"/>
    </source>
</evidence>
<dbReference type="EMBL" id="VJZC01000213">
    <property type="protein sequence ID" value="MPY60445.1"/>
    <property type="molecule type" value="Genomic_DNA"/>
</dbReference>
<evidence type="ECO:0000313" key="5">
    <source>
        <dbReference type="Proteomes" id="UP000400924"/>
    </source>
</evidence>
<accession>A0A5N8XPG2</accession>
<dbReference type="PANTHER" id="PTHR35936:SF17">
    <property type="entry name" value="ARGININE-BINDING EXTRACELLULAR PROTEIN ARTP"/>
    <property type="match status" value="1"/>
</dbReference>
<dbReference type="SUPFAM" id="SSF53850">
    <property type="entry name" value="Periplasmic binding protein-like II"/>
    <property type="match status" value="1"/>
</dbReference>
<dbReference type="CDD" id="cd01004">
    <property type="entry name" value="PBP2_MidA_like"/>
    <property type="match status" value="1"/>
</dbReference>
<dbReference type="OrthoDB" id="4577708at2"/>
<sequence>MENNRTGRRTVRRTAGAVAAAMRVNRQLSIPIVTTALALALAACGAGATGQNVGAKSTAQGGGSGPSAEYTDDISVGVKPDQNAVKLLPAAVKAKGTLSVAMDLSYPPTTFMASDNKTPIGFNPDVARLVAAELGLKLQINNVKFDTIITGLQANRYDFTVSTMGATTDRLKALDMVDYFKAGTGVSVPYGNPQKLGTHTLCGHHVGVTSGSTQELQWLPQLSKQDCTSKGKPAIKAVSLPSVNDALTQLVSKRIDAVMYDFVALEWAATQQPKTFDVLKPLVTTKPVTVALKKDSPLTPAVQAALQAIIESPKYAQALGRWGLQDLGIKTAATAVPQD</sequence>
<name>A0A5N8XPG2_9ACTN</name>
<dbReference type="Gene3D" id="3.40.190.10">
    <property type="entry name" value="Periplasmic binding protein-like II"/>
    <property type="match status" value="2"/>
</dbReference>
<dbReference type="RefSeq" id="WP_152773925.1">
    <property type="nucleotide sequence ID" value="NZ_VJZC01000213.1"/>
</dbReference>